<dbReference type="PANTHER" id="PTHR46561:SF11">
    <property type="entry name" value="SERPENTINE RECEPTOR CLASS ALPHA_BETA-14"/>
    <property type="match status" value="1"/>
</dbReference>
<dbReference type="PANTHER" id="PTHR46561">
    <property type="entry name" value="SERPENTINE RECEPTOR, CLASS AB (CLASS A-LIKE)-RELATED"/>
    <property type="match status" value="1"/>
</dbReference>
<reference evidence="6" key="1">
    <citation type="journal article" date="2008" name="Nat. Genet.">
        <title>The Pristionchus pacificus genome provides a unique perspective on nematode lifestyle and parasitism.</title>
        <authorList>
            <person name="Dieterich C."/>
            <person name="Clifton S.W."/>
            <person name="Schuster L.N."/>
            <person name="Chinwalla A."/>
            <person name="Delehaunty K."/>
            <person name="Dinkelacker I."/>
            <person name="Fulton L."/>
            <person name="Fulton R."/>
            <person name="Godfrey J."/>
            <person name="Minx P."/>
            <person name="Mitreva M."/>
            <person name="Roeseler W."/>
            <person name="Tian H."/>
            <person name="Witte H."/>
            <person name="Yang S.P."/>
            <person name="Wilson R.K."/>
            <person name="Sommer R.J."/>
        </authorList>
    </citation>
    <scope>NUCLEOTIDE SEQUENCE [LARGE SCALE GENOMIC DNA]</scope>
    <source>
        <strain evidence="6">PS312</strain>
    </source>
</reference>
<sequence length="283" mass="31934">MLSNDDIADLYANNLYLKCVIVFRFLTSGVAIALLMKMLAHKSLVALMNFHALWTFILCLSTFVDGAINVYTHLTMRISSDLLVIGAQCLMRRVLAIVGVYGSVFSLLAMSIERYRASKKLATYEYTACGTKYVVFHLAIVACLSTIHCLVYGTTWIIPHCVLVSREGENVIRIIVAALVLTEIFTITSFAKLLSTNIKTRNGNSHNLTLSERYQLTENIRMLKLLLPIDSFNLVYLQGIVMPVIMLIRSRSERALEKQLISTNNPSNICFFSRYNIEITKGW</sequence>
<evidence type="ECO:0000313" key="5">
    <source>
        <dbReference type="EnsemblMetazoa" id="PPA02044.1"/>
    </source>
</evidence>
<evidence type="ECO:0000313" key="6">
    <source>
        <dbReference type="Proteomes" id="UP000005239"/>
    </source>
</evidence>
<gene>
    <name evidence="5" type="primary">WBGene00091598</name>
</gene>
<name>A0A2A6BZZ9_PRIPA</name>
<dbReference type="AlphaFoldDB" id="A0A2A6BZZ9"/>
<organism evidence="5 6">
    <name type="scientific">Pristionchus pacificus</name>
    <name type="common">Parasitic nematode worm</name>
    <dbReference type="NCBI Taxonomy" id="54126"/>
    <lineage>
        <taxon>Eukaryota</taxon>
        <taxon>Metazoa</taxon>
        <taxon>Ecdysozoa</taxon>
        <taxon>Nematoda</taxon>
        <taxon>Chromadorea</taxon>
        <taxon>Rhabditida</taxon>
        <taxon>Rhabditina</taxon>
        <taxon>Diplogasteromorpha</taxon>
        <taxon>Diplogasteroidea</taxon>
        <taxon>Neodiplogasteridae</taxon>
        <taxon>Pristionchus</taxon>
    </lineage>
</organism>
<accession>A0A8R1U4B3</accession>
<accession>A0A2A6BZZ9</accession>
<keyword evidence="6" id="KW-1185">Reference proteome</keyword>
<dbReference type="EnsemblMetazoa" id="PPA02044.1">
    <property type="protein sequence ID" value="PPA02044.1"/>
    <property type="gene ID" value="WBGene00091598"/>
</dbReference>
<dbReference type="GO" id="GO:0016020">
    <property type="term" value="C:membrane"/>
    <property type="evidence" value="ECO:0007669"/>
    <property type="project" value="UniProtKB-SubCell"/>
</dbReference>
<reference evidence="5" key="2">
    <citation type="submission" date="2022-06" db="UniProtKB">
        <authorList>
            <consortium name="EnsemblMetazoa"/>
        </authorList>
    </citation>
    <scope>IDENTIFICATION</scope>
    <source>
        <strain evidence="5">PS312</strain>
    </source>
</reference>
<keyword evidence="3" id="KW-1133">Transmembrane helix</keyword>
<evidence type="ECO:0000256" key="2">
    <source>
        <dbReference type="ARBA" id="ARBA00022692"/>
    </source>
</evidence>
<comment type="subcellular location">
    <subcellularLocation>
        <location evidence="1">Membrane</location>
        <topology evidence="1">Multi-pass membrane protein</topology>
    </subcellularLocation>
</comment>
<dbReference type="InterPro" id="IPR019408">
    <property type="entry name" value="7TM_GPCR_serpentine_rcpt_Srab"/>
</dbReference>
<protein>
    <submittedName>
        <fullName evidence="5">G protein-coupled receptor</fullName>
    </submittedName>
</protein>
<dbReference type="OrthoDB" id="5857479at2759"/>
<evidence type="ECO:0000256" key="4">
    <source>
        <dbReference type="ARBA" id="ARBA00023136"/>
    </source>
</evidence>
<evidence type="ECO:0000256" key="1">
    <source>
        <dbReference type="ARBA" id="ARBA00004141"/>
    </source>
</evidence>
<dbReference type="Pfam" id="PF10292">
    <property type="entry name" value="7TM_GPCR_Srab"/>
    <property type="match status" value="1"/>
</dbReference>
<proteinExistence type="predicted"/>
<dbReference type="Proteomes" id="UP000005239">
    <property type="component" value="Unassembled WGS sequence"/>
</dbReference>
<keyword evidence="4" id="KW-0472">Membrane</keyword>
<keyword evidence="2" id="KW-0812">Transmembrane</keyword>
<dbReference type="InterPro" id="IPR053286">
    <property type="entry name" value="Nematode_rcpt-like_srab"/>
</dbReference>
<evidence type="ECO:0000256" key="3">
    <source>
        <dbReference type="ARBA" id="ARBA00022989"/>
    </source>
</evidence>